<evidence type="ECO:0000313" key="2">
    <source>
        <dbReference type="EMBL" id="UBJ26029.1"/>
    </source>
</evidence>
<name>A0A8K1HHE1_9VIRU</name>
<feature type="region of interest" description="Disordered" evidence="1">
    <location>
        <begin position="181"/>
        <end position="202"/>
    </location>
</feature>
<dbReference type="EMBL" id="MZ556306">
    <property type="protein sequence ID" value="UBJ26029.1"/>
    <property type="molecule type" value="Genomic_RNA"/>
</dbReference>
<accession>A0A8K1HHE1</accession>
<proteinExistence type="predicted"/>
<reference evidence="2" key="1">
    <citation type="submission" date="2021-07" db="EMBL/GenBank/DDBJ databases">
        <title>Communication and adaptive evolution of viruses within giant pandas and their associated organisms in a local ecological environment.</title>
        <authorList>
            <person name="Zhao M."/>
            <person name="Liu S."/>
            <person name="Zhang W."/>
        </authorList>
    </citation>
    <scope>NUCLEOTIDE SEQUENCE</scope>
    <source>
        <strain evidence="2">Mointe135PicobV06-8</strain>
    </source>
</reference>
<sequence length="325" mass="37911">MLLCANPMHNFTSSNKPFMARRSENGFFKCKTIKVHRAIKGLLDEVKLCIGFAHNNIQKEVLHMTANQIAYWANQEKARNNRAVEKETNRSNLAREAETNRANVAKETETHRANVRNEWLRMWENIDTNIRFKQSLDETKRQNRVNEDLARKQFEESKRRNLSTESISRYEAETKRYQQQETARANRIGEAQKRDTINEQARSNVRNENLKSVQAAETHRANLAYEEFRLANLSETERANLANENLKRFQNTLQYSSLLETERHNQATEHIDATRNRIQLFTQTLHEANQFYQGFANRRSQEGRTLMSIAGGMLKMKGGASYVSQ</sequence>
<organism evidence="2">
    <name type="scientific">Rodent picobirnavirus</name>
    <dbReference type="NCBI Taxonomy" id="2863997"/>
    <lineage>
        <taxon>Viruses</taxon>
        <taxon>Riboviria</taxon>
        <taxon>Orthornavirae</taxon>
        <taxon>Pisuviricota</taxon>
        <taxon>Pisoniviricetes</taxon>
        <taxon>Picornavirales</taxon>
    </lineage>
</organism>
<evidence type="ECO:0000256" key="1">
    <source>
        <dbReference type="SAM" id="MobiDB-lite"/>
    </source>
</evidence>
<protein>
    <submittedName>
        <fullName evidence="2">Putative ORF1</fullName>
    </submittedName>
</protein>